<name>A0A839K1A1_9FIRM</name>
<evidence type="ECO:0000256" key="4">
    <source>
        <dbReference type="ARBA" id="ARBA00022692"/>
    </source>
</evidence>
<feature type="transmembrane region" description="Helical" evidence="7">
    <location>
        <begin position="31"/>
        <end position="56"/>
    </location>
</feature>
<dbReference type="GO" id="GO:0055085">
    <property type="term" value="P:transmembrane transport"/>
    <property type="evidence" value="ECO:0007669"/>
    <property type="project" value="InterPro"/>
</dbReference>
<evidence type="ECO:0000256" key="2">
    <source>
        <dbReference type="ARBA" id="ARBA00022448"/>
    </source>
</evidence>
<proteinExistence type="predicted"/>
<evidence type="ECO:0000256" key="7">
    <source>
        <dbReference type="SAM" id="Phobius"/>
    </source>
</evidence>
<keyword evidence="6 7" id="KW-0472">Membrane</keyword>
<keyword evidence="10" id="KW-1185">Reference proteome</keyword>
<feature type="transmembrane region" description="Helical" evidence="7">
    <location>
        <begin position="162"/>
        <end position="183"/>
    </location>
</feature>
<keyword evidence="4 7" id="KW-0812">Transmembrane</keyword>
<keyword evidence="2" id="KW-0813">Transport</keyword>
<organism evidence="9 10">
    <name type="scientific">Variimorphobacter saccharofermentans</name>
    <dbReference type="NCBI Taxonomy" id="2755051"/>
    <lineage>
        <taxon>Bacteria</taxon>
        <taxon>Bacillati</taxon>
        <taxon>Bacillota</taxon>
        <taxon>Clostridia</taxon>
        <taxon>Lachnospirales</taxon>
        <taxon>Lachnospiraceae</taxon>
        <taxon>Variimorphobacter</taxon>
    </lineage>
</organism>
<keyword evidence="5 7" id="KW-1133">Transmembrane helix</keyword>
<dbReference type="PANTHER" id="PTHR43744:SF9">
    <property type="entry name" value="POLYGALACTURONAN_RHAMNOGALACTURONAN TRANSPORT SYSTEM PERMEASE PROTEIN YTCP"/>
    <property type="match status" value="1"/>
</dbReference>
<dbReference type="EMBL" id="JACEGA010000001">
    <property type="protein sequence ID" value="MBB2183197.1"/>
    <property type="molecule type" value="Genomic_DNA"/>
</dbReference>
<dbReference type="GO" id="GO:0005886">
    <property type="term" value="C:plasma membrane"/>
    <property type="evidence" value="ECO:0007669"/>
    <property type="project" value="UniProtKB-SubCell"/>
</dbReference>
<dbReference type="AlphaFoldDB" id="A0A839K1A1"/>
<evidence type="ECO:0000256" key="3">
    <source>
        <dbReference type="ARBA" id="ARBA00022475"/>
    </source>
</evidence>
<feature type="transmembrane region" description="Helical" evidence="7">
    <location>
        <begin position="286"/>
        <end position="305"/>
    </location>
</feature>
<feature type="transmembrane region" description="Helical" evidence="7">
    <location>
        <begin position="131"/>
        <end position="150"/>
    </location>
</feature>
<dbReference type="Gene3D" id="1.10.3720.10">
    <property type="entry name" value="MetI-like"/>
    <property type="match status" value="1"/>
</dbReference>
<feature type="transmembrane region" description="Helical" evidence="7">
    <location>
        <begin position="204"/>
        <end position="229"/>
    </location>
</feature>
<evidence type="ECO:0000256" key="5">
    <source>
        <dbReference type="ARBA" id="ARBA00022989"/>
    </source>
</evidence>
<comment type="subcellular location">
    <subcellularLocation>
        <location evidence="1">Cell membrane</location>
        <topology evidence="1">Multi-pass membrane protein</topology>
    </subcellularLocation>
</comment>
<dbReference type="RefSeq" id="WP_228352876.1">
    <property type="nucleotide sequence ID" value="NZ_JACEGA010000001.1"/>
</dbReference>
<dbReference type="PANTHER" id="PTHR43744">
    <property type="entry name" value="ABC TRANSPORTER PERMEASE PROTEIN MG189-RELATED-RELATED"/>
    <property type="match status" value="1"/>
</dbReference>
<protein>
    <submittedName>
        <fullName evidence="9">Carbohydrate ABC transporter permease</fullName>
    </submittedName>
</protein>
<evidence type="ECO:0000313" key="10">
    <source>
        <dbReference type="Proteomes" id="UP000574276"/>
    </source>
</evidence>
<sequence length="320" mass="36426">MKFDEMKSDEEKIDKRIKRRRRQFRLSTGDIIFNILNYTFFGLFTFICFLPFYYIFINTISDNELANAGLITLLPKGIHLENYFALRNVNNFGTAVVVTVARTVIGTLLMVIASAFCGYLVTKKEMWGRKFWYRFLIITMYFNAGLIPWYLNMSMLGLTDNFLGYIIPGIVAPFNIILVKTYIESIPAELEESASMDGAGYLTRFRIIVFPLCKPILATVAIFGALGHWNSFIDSMILMGNKPQLQTLQYVLYIYLNRANNLASMMKQGGVLSEDMIADALSGRTIKFTVAMVSIIPIICVYPFLSRYFQKGIMIGAVKG</sequence>
<dbReference type="PROSITE" id="PS50928">
    <property type="entry name" value="ABC_TM1"/>
    <property type="match status" value="1"/>
</dbReference>
<dbReference type="CDD" id="cd06261">
    <property type="entry name" value="TM_PBP2"/>
    <property type="match status" value="1"/>
</dbReference>
<evidence type="ECO:0000256" key="1">
    <source>
        <dbReference type="ARBA" id="ARBA00004651"/>
    </source>
</evidence>
<dbReference type="SUPFAM" id="SSF161098">
    <property type="entry name" value="MetI-like"/>
    <property type="match status" value="1"/>
</dbReference>
<evidence type="ECO:0000259" key="8">
    <source>
        <dbReference type="PROSITE" id="PS50928"/>
    </source>
</evidence>
<evidence type="ECO:0000256" key="6">
    <source>
        <dbReference type="ARBA" id="ARBA00023136"/>
    </source>
</evidence>
<dbReference type="InterPro" id="IPR000515">
    <property type="entry name" value="MetI-like"/>
</dbReference>
<accession>A0A839K1A1</accession>
<keyword evidence="3" id="KW-1003">Cell membrane</keyword>
<feature type="domain" description="ABC transmembrane type-1" evidence="8">
    <location>
        <begin position="96"/>
        <end position="305"/>
    </location>
</feature>
<dbReference type="Proteomes" id="UP000574276">
    <property type="component" value="Unassembled WGS sequence"/>
</dbReference>
<dbReference type="InterPro" id="IPR035906">
    <property type="entry name" value="MetI-like_sf"/>
</dbReference>
<gene>
    <name evidence="9" type="ORF">H0486_09930</name>
</gene>
<feature type="transmembrane region" description="Helical" evidence="7">
    <location>
        <begin position="92"/>
        <end position="119"/>
    </location>
</feature>
<reference evidence="9 10" key="1">
    <citation type="submission" date="2020-07" db="EMBL/GenBank/DDBJ databases">
        <title>Characterization and genome sequencing of isolate MD1, a novel member within the family Lachnospiraceae.</title>
        <authorList>
            <person name="Rettenmaier R."/>
            <person name="Di Bello L."/>
            <person name="Zinser C."/>
            <person name="Scheitz K."/>
            <person name="Liebl W."/>
            <person name="Zverlov V."/>
        </authorList>
    </citation>
    <scope>NUCLEOTIDE SEQUENCE [LARGE SCALE GENOMIC DNA]</scope>
    <source>
        <strain evidence="9 10">MD1</strain>
    </source>
</reference>
<comment type="caution">
    <text evidence="9">The sequence shown here is derived from an EMBL/GenBank/DDBJ whole genome shotgun (WGS) entry which is preliminary data.</text>
</comment>
<evidence type="ECO:0000313" key="9">
    <source>
        <dbReference type="EMBL" id="MBB2183197.1"/>
    </source>
</evidence>